<dbReference type="PROSITE" id="PS50112">
    <property type="entry name" value="PAS"/>
    <property type="match status" value="2"/>
</dbReference>
<dbReference type="InterPro" id="IPR013655">
    <property type="entry name" value="PAS_fold_3"/>
</dbReference>
<dbReference type="SMART" id="SM00091">
    <property type="entry name" value="PAS"/>
    <property type="match status" value="2"/>
</dbReference>
<evidence type="ECO:0000259" key="9">
    <source>
        <dbReference type="PROSITE" id="PS50887"/>
    </source>
</evidence>
<dbReference type="SMART" id="SM00052">
    <property type="entry name" value="EAL"/>
    <property type="match status" value="1"/>
</dbReference>
<dbReference type="EC" id="3.1.4.52" evidence="2"/>
<evidence type="ECO:0000256" key="5">
    <source>
        <dbReference type="SAM" id="Phobius"/>
    </source>
</evidence>
<name>A0A4P7BZD1_9GAMM</name>
<dbReference type="FunFam" id="3.20.20.450:FF:000001">
    <property type="entry name" value="Cyclic di-GMP phosphodiesterase yahA"/>
    <property type="match status" value="1"/>
</dbReference>
<feature type="domain" description="PAS" evidence="6">
    <location>
        <begin position="280"/>
        <end position="333"/>
    </location>
</feature>
<dbReference type="Gene3D" id="3.30.70.270">
    <property type="match status" value="1"/>
</dbReference>
<feature type="transmembrane region" description="Helical" evidence="5">
    <location>
        <begin position="12"/>
        <end position="28"/>
    </location>
</feature>
<evidence type="ECO:0000259" key="6">
    <source>
        <dbReference type="PROSITE" id="PS50112"/>
    </source>
</evidence>
<keyword evidence="11" id="KW-1185">Reference proteome</keyword>
<dbReference type="CDD" id="cd01948">
    <property type="entry name" value="EAL"/>
    <property type="match status" value="1"/>
</dbReference>
<dbReference type="InterPro" id="IPR029787">
    <property type="entry name" value="Nucleotide_cyclase"/>
</dbReference>
<dbReference type="Pfam" id="PF08447">
    <property type="entry name" value="PAS_3"/>
    <property type="match status" value="1"/>
</dbReference>
<dbReference type="InterPro" id="IPR000014">
    <property type="entry name" value="PAS"/>
</dbReference>
<dbReference type="GO" id="GO:0071732">
    <property type="term" value="P:cellular response to nitric oxide"/>
    <property type="evidence" value="ECO:0007669"/>
    <property type="project" value="UniProtKB-ARBA"/>
</dbReference>
<dbReference type="InterPro" id="IPR000160">
    <property type="entry name" value="GGDEF_dom"/>
</dbReference>
<dbReference type="PANTHER" id="PTHR44757">
    <property type="entry name" value="DIGUANYLATE CYCLASE DGCP"/>
    <property type="match status" value="1"/>
</dbReference>
<dbReference type="InterPro" id="IPR043128">
    <property type="entry name" value="Rev_trsase/Diguanyl_cyclase"/>
</dbReference>
<dbReference type="NCBIfam" id="TIGR00254">
    <property type="entry name" value="GGDEF"/>
    <property type="match status" value="1"/>
</dbReference>
<feature type="domain" description="GGDEF" evidence="9">
    <location>
        <begin position="437"/>
        <end position="570"/>
    </location>
</feature>
<dbReference type="OrthoDB" id="8553030at2"/>
<evidence type="ECO:0000256" key="3">
    <source>
        <dbReference type="ARBA" id="ARBA00022636"/>
    </source>
</evidence>
<dbReference type="PROSITE" id="PS50113">
    <property type="entry name" value="PAC"/>
    <property type="match status" value="2"/>
</dbReference>
<gene>
    <name evidence="10" type="ORF">E3U44_14480</name>
</gene>
<dbReference type="SUPFAM" id="SSF55073">
    <property type="entry name" value="Nucleotide cyclase"/>
    <property type="match status" value="1"/>
</dbReference>
<organism evidence="10 11">
    <name type="scientific">Nitrosococcus wardiae</name>
    <dbReference type="NCBI Taxonomy" id="1814290"/>
    <lineage>
        <taxon>Bacteria</taxon>
        <taxon>Pseudomonadati</taxon>
        <taxon>Pseudomonadota</taxon>
        <taxon>Gammaproteobacteria</taxon>
        <taxon>Chromatiales</taxon>
        <taxon>Chromatiaceae</taxon>
        <taxon>Nitrosococcus</taxon>
    </lineage>
</organism>
<comment type="cofactor">
    <cofactor evidence="1">
        <name>Mg(2+)</name>
        <dbReference type="ChEBI" id="CHEBI:18420"/>
    </cofactor>
</comment>
<dbReference type="PROSITE" id="PS50883">
    <property type="entry name" value="EAL"/>
    <property type="match status" value="1"/>
</dbReference>
<dbReference type="SUPFAM" id="SSF55785">
    <property type="entry name" value="PYP-like sensor domain (PAS domain)"/>
    <property type="match status" value="2"/>
</dbReference>
<dbReference type="CDD" id="cd00130">
    <property type="entry name" value="PAS"/>
    <property type="match status" value="2"/>
</dbReference>
<dbReference type="SMART" id="SM00086">
    <property type="entry name" value="PAC"/>
    <property type="match status" value="2"/>
</dbReference>
<dbReference type="KEGG" id="nwr:E3U44_14480"/>
<feature type="transmembrane region" description="Helical" evidence="5">
    <location>
        <begin position="40"/>
        <end position="58"/>
    </location>
</feature>
<feature type="domain" description="EAL" evidence="8">
    <location>
        <begin position="579"/>
        <end position="833"/>
    </location>
</feature>
<dbReference type="PANTHER" id="PTHR44757:SF2">
    <property type="entry name" value="BIOFILM ARCHITECTURE MAINTENANCE PROTEIN MBAA"/>
    <property type="match status" value="1"/>
</dbReference>
<comment type="catalytic activity">
    <reaction evidence="4">
        <text>3',3'-c-di-GMP + H2O = 5'-phosphoguanylyl(3'-&gt;5')guanosine + H(+)</text>
        <dbReference type="Rhea" id="RHEA:24902"/>
        <dbReference type="ChEBI" id="CHEBI:15377"/>
        <dbReference type="ChEBI" id="CHEBI:15378"/>
        <dbReference type="ChEBI" id="CHEBI:58754"/>
        <dbReference type="ChEBI" id="CHEBI:58805"/>
        <dbReference type="EC" id="3.1.4.52"/>
    </reaction>
    <physiologicalReaction direction="left-to-right" evidence="4">
        <dbReference type="Rhea" id="RHEA:24903"/>
    </physiologicalReaction>
</comment>
<dbReference type="Gene3D" id="3.30.450.20">
    <property type="entry name" value="PAS domain"/>
    <property type="match status" value="2"/>
</dbReference>
<evidence type="ECO:0000256" key="4">
    <source>
        <dbReference type="ARBA" id="ARBA00051114"/>
    </source>
</evidence>
<reference evidence="10 11" key="1">
    <citation type="submission" date="2019-03" db="EMBL/GenBank/DDBJ databases">
        <title>The genome sequence of Nitrosococcus wardiae strain D1FHST reveals the archetypal metabolic capacity of ammonia-oxidizing Gammaproteobacteria.</title>
        <authorList>
            <person name="Wang L."/>
            <person name="Lim C.K."/>
            <person name="Hanson T.E."/>
            <person name="Dang H."/>
            <person name="Klotz M.G."/>
        </authorList>
    </citation>
    <scope>NUCLEOTIDE SEQUENCE [LARGE SCALE GENOMIC DNA]</scope>
    <source>
        <strain evidence="10 11">D1FHS</strain>
    </source>
</reference>
<dbReference type="InterPro" id="IPR001633">
    <property type="entry name" value="EAL_dom"/>
</dbReference>
<dbReference type="GO" id="GO:0071111">
    <property type="term" value="F:cyclic-guanylate-specific phosphodiesterase activity"/>
    <property type="evidence" value="ECO:0007669"/>
    <property type="project" value="UniProtKB-EC"/>
</dbReference>
<dbReference type="PROSITE" id="PS50887">
    <property type="entry name" value="GGDEF"/>
    <property type="match status" value="1"/>
</dbReference>
<dbReference type="InterPro" id="IPR035965">
    <property type="entry name" value="PAS-like_dom_sf"/>
</dbReference>
<dbReference type="AlphaFoldDB" id="A0A4P7BZD1"/>
<feature type="domain" description="PAS" evidence="6">
    <location>
        <begin position="155"/>
        <end position="229"/>
    </location>
</feature>
<sequence length="845" mass="95641">MINFIDLGSEIFRTGFLLAIFGYLLWVGRTRRNLPPRGWNTLLSGFGLLVFGSLLDITDEFEALNPFVIVGNTHTQALLEKVVIFPLGYLLLLRGLMRWMPAVHGLSRELECRKQVERILEAIVETRTGELKAANLALAEEVVVRRQAQEFLEITRARLEHLLTASPAVIYCCKVGGNYANTFVSENVQALVGYKPKDFIEDSRFWINHVHPRDRERVVADLDALLQRGEACYEYRFQHRDGSYRWIHDELQLVRDTEGQPFEIVGYWVDITHPKRVEQTQQRLSAILEASTDFVGFSDNEGIAQYVNQAGCRLVGMSAEEAVGRPITVFTPDWANIIIQNEGLPAAKRQGWWRGETALLHREGHEIPVSQLILAHHTSEGEVEFFSTVVRDISEHKAYESQLEYQANYDSLTGLPNRNLLQDRLEHAIAHAWRVRQGVAVLFLDLDRFKMVNDSLGHDVGDALLKAVAERLRGCVRDEDTISRLGGDEFVLVLEELRGGEMSRLIANKILAALQAPFALEGQTFRINASVGISLFSRDGKDALTLLKSADTALHWAKAQGRGCIRSYTSEMNAQVVERLTMEQSLRQAWERQEFVLHYQPIMDLQTGNMVAVEALLRWQHPRLGVVPPAKFIPLAEELGIMPTVGEWVLRTACLQSRRWQDAGLPMLTMSVNLSTQQFIQVDLTDRVAHILDETGLPPSCLAIEITESQIMQDVESAVASLRAFKEMKVHLSIDDFGTGYSSLIHLKRFPLNRLKIGKDFIHDFTKTPEDETIVLAVISLAHSLGLKVVAEGVETEEQLRFLWENGCEEMQGHYFSPPLPASEMEGLLQENRQLPLRLAYQQCH</sequence>
<evidence type="ECO:0000313" key="11">
    <source>
        <dbReference type="Proteomes" id="UP000294325"/>
    </source>
</evidence>
<feature type="domain" description="PAC" evidence="7">
    <location>
        <begin position="231"/>
        <end position="283"/>
    </location>
</feature>
<dbReference type="CDD" id="cd01949">
    <property type="entry name" value="GGDEF"/>
    <property type="match status" value="1"/>
</dbReference>
<protein>
    <recommendedName>
        <fullName evidence="2">cyclic-guanylate-specific phosphodiesterase</fullName>
        <ecNumber evidence="2">3.1.4.52</ecNumber>
    </recommendedName>
</protein>
<dbReference type="InterPro" id="IPR035919">
    <property type="entry name" value="EAL_sf"/>
</dbReference>
<keyword evidence="3" id="KW-0973">c-di-GMP</keyword>
<evidence type="ECO:0000256" key="1">
    <source>
        <dbReference type="ARBA" id="ARBA00001946"/>
    </source>
</evidence>
<evidence type="ECO:0000313" key="10">
    <source>
        <dbReference type="EMBL" id="QBQ55583.1"/>
    </source>
</evidence>
<dbReference type="Pfam" id="PF00563">
    <property type="entry name" value="EAL"/>
    <property type="match status" value="1"/>
</dbReference>
<keyword evidence="5" id="KW-0472">Membrane</keyword>
<dbReference type="FunFam" id="3.30.70.270:FF:000001">
    <property type="entry name" value="Diguanylate cyclase domain protein"/>
    <property type="match status" value="1"/>
</dbReference>
<dbReference type="SUPFAM" id="SSF141868">
    <property type="entry name" value="EAL domain-like"/>
    <property type="match status" value="1"/>
</dbReference>
<dbReference type="Gene3D" id="3.20.20.450">
    <property type="entry name" value="EAL domain"/>
    <property type="match status" value="1"/>
</dbReference>
<dbReference type="Proteomes" id="UP000294325">
    <property type="component" value="Chromosome"/>
</dbReference>
<evidence type="ECO:0000259" key="8">
    <source>
        <dbReference type="PROSITE" id="PS50883"/>
    </source>
</evidence>
<dbReference type="EMBL" id="CP038033">
    <property type="protein sequence ID" value="QBQ55583.1"/>
    <property type="molecule type" value="Genomic_DNA"/>
</dbReference>
<dbReference type="Pfam" id="PF13426">
    <property type="entry name" value="PAS_9"/>
    <property type="match status" value="1"/>
</dbReference>
<proteinExistence type="predicted"/>
<keyword evidence="5" id="KW-0812">Transmembrane</keyword>
<dbReference type="Pfam" id="PF00990">
    <property type="entry name" value="GGDEF"/>
    <property type="match status" value="1"/>
</dbReference>
<evidence type="ECO:0000259" key="7">
    <source>
        <dbReference type="PROSITE" id="PS50113"/>
    </source>
</evidence>
<dbReference type="RefSeq" id="WP_134358840.1">
    <property type="nucleotide sequence ID" value="NZ_CP038033.1"/>
</dbReference>
<dbReference type="SMART" id="SM00267">
    <property type="entry name" value="GGDEF"/>
    <property type="match status" value="1"/>
</dbReference>
<dbReference type="NCBIfam" id="TIGR00229">
    <property type="entry name" value="sensory_box"/>
    <property type="match status" value="2"/>
</dbReference>
<dbReference type="InterPro" id="IPR052155">
    <property type="entry name" value="Biofilm_reg_signaling"/>
</dbReference>
<dbReference type="InterPro" id="IPR000700">
    <property type="entry name" value="PAS-assoc_C"/>
</dbReference>
<feature type="domain" description="PAC" evidence="7">
    <location>
        <begin position="353"/>
        <end position="405"/>
    </location>
</feature>
<dbReference type="InterPro" id="IPR001610">
    <property type="entry name" value="PAC"/>
</dbReference>
<evidence type="ECO:0000256" key="2">
    <source>
        <dbReference type="ARBA" id="ARBA00012282"/>
    </source>
</evidence>
<keyword evidence="5" id="KW-1133">Transmembrane helix</keyword>
<accession>A0A4P7BZD1</accession>